<dbReference type="PROSITE" id="PS51257">
    <property type="entry name" value="PROKAR_LIPOPROTEIN"/>
    <property type="match status" value="1"/>
</dbReference>
<dbReference type="GO" id="GO:1904680">
    <property type="term" value="F:peptide transmembrane transporter activity"/>
    <property type="evidence" value="ECO:0007669"/>
    <property type="project" value="TreeGrafter"/>
</dbReference>
<feature type="chain" id="PRO_5039346905" evidence="5">
    <location>
        <begin position="22"/>
        <end position="534"/>
    </location>
</feature>
<dbReference type="Pfam" id="PF00496">
    <property type="entry name" value="SBP_bac_5"/>
    <property type="match status" value="1"/>
</dbReference>
<dbReference type="GO" id="GO:0015833">
    <property type="term" value="P:peptide transport"/>
    <property type="evidence" value="ECO:0007669"/>
    <property type="project" value="TreeGrafter"/>
</dbReference>
<keyword evidence="8" id="KW-1185">Reference proteome</keyword>
<dbReference type="InterPro" id="IPR039424">
    <property type="entry name" value="SBP_5"/>
</dbReference>
<dbReference type="Gene3D" id="3.90.76.10">
    <property type="entry name" value="Dipeptide-binding Protein, Domain 1"/>
    <property type="match status" value="1"/>
</dbReference>
<proteinExistence type="inferred from homology"/>
<dbReference type="CDD" id="cd08504">
    <property type="entry name" value="PBP2_OppA"/>
    <property type="match status" value="1"/>
</dbReference>
<evidence type="ECO:0000259" key="6">
    <source>
        <dbReference type="Pfam" id="PF00496"/>
    </source>
</evidence>
<dbReference type="AlphaFoldDB" id="A0A4R1PTB1"/>
<keyword evidence="4 5" id="KW-0732">Signal</keyword>
<name>A0A4R1PTB1_9FIRM</name>
<dbReference type="PANTHER" id="PTHR30290">
    <property type="entry name" value="PERIPLASMIC BINDING COMPONENT OF ABC TRANSPORTER"/>
    <property type="match status" value="1"/>
</dbReference>
<feature type="domain" description="Solute-binding protein family 5" evidence="6">
    <location>
        <begin position="78"/>
        <end position="457"/>
    </location>
</feature>
<protein>
    <submittedName>
        <fullName evidence="7">Oligopeptide transport system substrate-binding protein</fullName>
    </submittedName>
</protein>
<evidence type="ECO:0000313" key="7">
    <source>
        <dbReference type="EMBL" id="TCL33985.1"/>
    </source>
</evidence>
<comment type="subcellular location">
    <subcellularLocation>
        <location evidence="1">Cell envelope</location>
    </subcellularLocation>
</comment>
<keyword evidence="3" id="KW-0813">Transport</keyword>
<dbReference type="FunFam" id="3.10.105.10:FF:000001">
    <property type="entry name" value="Oligopeptide ABC transporter, oligopeptide-binding protein"/>
    <property type="match status" value="1"/>
</dbReference>
<evidence type="ECO:0000256" key="3">
    <source>
        <dbReference type="ARBA" id="ARBA00022448"/>
    </source>
</evidence>
<evidence type="ECO:0000313" key="8">
    <source>
        <dbReference type="Proteomes" id="UP000295063"/>
    </source>
</evidence>
<sequence>MPWKRYCAYIFLLLFSASLLAGCGTSSTNNQTEKVLRYGAGAEPRTLDPRKSTGTPDSTIQAQLFEGLTVLDAKETAIPAVAQSWDLSADGLTYTFHIRANAKWSNGDPVTAHDFIYAWTTTLSSELASEYAYQLYYLKNGEAFNKGQTTASDLGLKALDDLTLVVTLENPTPYFPTLLAFHTYYPVHKKTVETNPQWAVDAKTIISNGPFTITNWVHNSKIEFKKNSHYWDADKVKLNKLEFFLTDSSTTELAMFDNGQLDMGDNPPAPEFSRLKKENKLVIAPYLGTYFYSFNVTAPPFDNAKVRKAFSLAVNREAIIQNITKGEQKPALSWVPIGLPELGGTDFRQNGGNYLQDNHVEEAKRLLAEAGYPGGQGLPPVTLIYNTNEMHKAIAEALQEMWKKNLGVPVHLANQEWKVFIENRHRGFYQLARNGWIGDYADPMTFIDIFMSDSGNNDAQYKNPAYDKLVALAKSTPDLAVRQQALHDAEKLLFDDAVLLPLYFYTKPAIVNPRVKGYLRSVIGTLYFKEAYIE</sequence>
<comment type="similarity">
    <text evidence="2">Belongs to the bacterial solute-binding protein 5 family.</text>
</comment>
<accession>A0A4R1PTB1</accession>
<dbReference type="GO" id="GO:0030288">
    <property type="term" value="C:outer membrane-bounded periplasmic space"/>
    <property type="evidence" value="ECO:0007669"/>
    <property type="project" value="UniProtKB-ARBA"/>
</dbReference>
<evidence type="ECO:0000256" key="5">
    <source>
        <dbReference type="SAM" id="SignalP"/>
    </source>
</evidence>
<dbReference type="Gene3D" id="3.40.190.10">
    <property type="entry name" value="Periplasmic binding protein-like II"/>
    <property type="match status" value="1"/>
</dbReference>
<comment type="caution">
    <text evidence="7">The sequence shown here is derived from an EMBL/GenBank/DDBJ whole genome shotgun (WGS) entry which is preliminary data.</text>
</comment>
<dbReference type="InterPro" id="IPR000914">
    <property type="entry name" value="SBP_5_dom"/>
</dbReference>
<dbReference type="OrthoDB" id="9801912at2"/>
<evidence type="ECO:0000256" key="2">
    <source>
        <dbReference type="ARBA" id="ARBA00005695"/>
    </source>
</evidence>
<dbReference type="GO" id="GO:0043190">
    <property type="term" value="C:ATP-binding cassette (ABC) transporter complex"/>
    <property type="evidence" value="ECO:0007669"/>
    <property type="project" value="InterPro"/>
</dbReference>
<dbReference type="EMBL" id="SLUI01000016">
    <property type="protein sequence ID" value="TCL33985.1"/>
    <property type="molecule type" value="Genomic_DNA"/>
</dbReference>
<dbReference type="PIRSF" id="PIRSF002741">
    <property type="entry name" value="MppA"/>
    <property type="match status" value="1"/>
</dbReference>
<dbReference type="InterPro" id="IPR030678">
    <property type="entry name" value="Peptide/Ni-bd"/>
</dbReference>
<dbReference type="FunFam" id="3.90.76.10:FF:000001">
    <property type="entry name" value="Oligopeptide ABC transporter substrate-binding protein"/>
    <property type="match status" value="1"/>
</dbReference>
<gene>
    <name evidence="7" type="ORF">EV210_11687</name>
</gene>
<dbReference type="PANTHER" id="PTHR30290:SF79">
    <property type="entry name" value="DIPEPTIDE-BINDING PROTEIN DPPE"/>
    <property type="match status" value="1"/>
</dbReference>
<dbReference type="Proteomes" id="UP000295063">
    <property type="component" value="Unassembled WGS sequence"/>
</dbReference>
<organism evidence="7 8">
    <name type="scientific">Anaerospora hongkongensis</name>
    <dbReference type="NCBI Taxonomy" id="244830"/>
    <lineage>
        <taxon>Bacteria</taxon>
        <taxon>Bacillati</taxon>
        <taxon>Bacillota</taxon>
        <taxon>Negativicutes</taxon>
        <taxon>Selenomonadales</taxon>
        <taxon>Sporomusaceae</taxon>
        <taxon>Anaerospora</taxon>
    </lineage>
</organism>
<dbReference type="RefSeq" id="WP_132083016.1">
    <property type="nucleotide sequence ID" value="NZ_SLUI01000016.1"/>
</dbReference>
<evidence type="ECO:0000256" key="1">
    <source>
        <dbReference type="ARBA" id="ARBA00004196"/>
    </source>
</evidence>
<reference evidence="7 8" key="1">
    <citation type="submission" date="2019-03" db="EMBL/GenBank/DDBJ databases">
        <title>Genomic Encyclopedia of Type Strains, Phase IV (KMG-IV): sequencing the most valuable type-strain genomes for metagenomic binning, comparative biology and taxonomic classification.</title>
        <authorList>
            <person name="Goeker M."/>
        </authorList>
    </citation>
    <scope>NUCLEOTIDE SEQUENCE [LARGE SCALE GENOMIC DNA]</scope>
    <source>
        <strain evidence="7 8">DSM 15969</strain>
    </source>
</reference>
<dbReference type="Gene3D" id="3.10.105.10">
    <property type="entry name" value="Dipeptide-binding Protein, Domain 3"/>
    <property type="match status" value="1"/>
</dbReference>
<dbReference type="SUPFAM" id="SSF53850">
    <property type="entry name" value="Periplasmic binding protein-like II"/>
    <property type="match status" value="1"/>
</dbReference>
<feature type="signal peptide" evidence="5">
    <location>
        <begin position="1"/>
        <end position="21"/>
    </location>
</feature>
<evidence type="ECO:0000256" key="4">
    <source>
        <dbReference type="ARBA" id="ARBA00022729"/>
    </source>
</evidence>